<evidence type="ECO:0000313" key="3">
    <source>
        <dbReference type="Proteomes" id="UP000030765"/>
    </source>
</evidence>
<dbReference type="EnsemblMetazoa" id="ASIC008291-RA">
    <property type="protein sequence ID" value="ASIC008291-PA"/>
    <property type="gene ID" value="ASIC008291"/>
</dbReference>
<gene>
    <name evidence="1" type="ORF">ZHAS_00008291</name>
</gene>
<protein>
    <submittedName>
        <fullName evidence="1 2">Uncharacterized protein</fullName>
    </submittedName>
</protein>
<dbReference type="Proteomes" id="UP000030765">
    <property type="component" value="Unassembled WGS sequence"/>
</dbReference>
<evidence type="ECO:0000313" key="2">
    <source>
        <dbReference type="EnsemblMetazoa" id="ASIC008291-PA"/>
    </source>
</evidence>
<name>A0A084VRS9_ANOSI</name>
<dbReference type="AlphaFoldDB" id="A0A084VRS9"/>
<reference evidence="1 3" key="1">
    <citation type="journal article" date="2014" name="BMC Genomics">
        <title>Genome sequence of Anopheles sinensis provides insight into genetics basis of mosquito competence for malaria parasites.</title>
        <authorList>
            <person name="Zhou D."/>
            <person name="Zhang D."/>
            <person name="Ding G."/>
            <person name="Shi L."/>
            <person name="Hou Q."/>
            <person name="Ye Y."/>
            <person name="Xu Y."/>
            <person name="Zhou H."/>
            <person name="Xiong C."/>
            <person name="Li S."/>
            <person name="Yu J."/>
            <person name="Hong S."/>
            <person name="Yu X."/>
            <person name="Zou P."/>
            <person name="Chen C."/>
            <person name="Chang X."/>
            <person name="Wang W."/>
            <person name="Lv Y."/>
            <person name="Sun Y."/>
            <person name="Ma L."/>
            <person name="Shen B."/>
            <person name="Zhu C."/>
        </authorList>
    </citation>
    <scope>NUCLEOTIDE SEQUENCE [LARGE SCALE GENOMIC DNA]</scope>
</reference>
<dbReference type="EMBL" id="ATLV01015775">
    <property type="status" value="NOT_ANNOTATED_CDS"/>
    <property type="molecule type" value="Genomic_DNA"/>
</dbReference>
<proteinExistence type="predicted"/>
<dbReference type="VEuPathDB" id="VectorBase:ASIC008291"/>
<accession>A0A084VRS9</accession>
<organism evidence="1">
    <name type="scientific">Anopheles sinensis</name>
    <name type="common">Mosquito</name>
    <dbReference type="NCBI Taxonomy" id="74873"/>
    <lineage>
        <taxon>Eukaryota</taxon>
        <taxon>Metazoa</taxon>
        <taxon>Ecdysozoa</taxon>
        <taxon>Arthropoda</taxon>
        <taxon>Hexapoda</taxon>
        <taxon>Insecta</taxon>
        <taxon>Pterygota</taxon>
        <taxon>Neoptera</taxon>
        <taxon>Endopterygota</taxon>
        <taxon>Diptera</taxon>
        <taxon>Nematocera</taxon>
        <taxon>Culicoidea</taxon>
        <taxon>Culicidae</taxon>
        <taxon>Anophelinae</taxon>
        <taxon>Anopheles</taxon>
    </lineage>
</organism>
<sequence>MPGMLCFLEILVVDVINYNQSFASAADGGINSDMRLSVPQSAYGRWALTKGGGFGKDSGSEIPDNREDTDTWASARTPFQCRVGIHHRLRTQLYCLSVAAASSQDYF</sequence>
<reference evidence="2" key="2">
    <citation type="submission" date="2020-05" db="UniProtKB">
        <authorList>
            <consortium name="EnsemblMetazoa"/>
        </authorList>
    </citation>
    <scope>IDENTIFICATION</scope>
</reference>
<dbReference type="EMBL" id="KE525036">
    <property type="protein sequence ID" value="KFB40673.1"/>
    <property type="molecule type" value="Genomic_DNA"/>
</dbReference>
<evidence type="ECO:0000313" key="1">
    <source>
        <dbReference type="EMBL" id="KFB40673.1"/>
    </source>
</evidence>
<keyword evidence="3" id="KW-1185">Reference proteome</keyword>